<gene>
    <name evidence="3" type="ORF">LNV07_22935</name>
</gene>
<evidence type="ECO:0000259" key="1">
    <source>
        <dbReference type="Pfam" id="PF03033"/>
    </source>
</evidence>
<dbReference type="PANTHER" id="PTHR48050:SF13">
    <property type="entry name" value="STEROL 3-BETA-GLUCOSYLTRANSFERASE UGT80A2"/>
    <property type="match status" value="1"/>
</dbReference>
<dbReference type="Proteomes" id="UP001209701">
    <property type="component" value="Unassembled WGS sequence"/>
</dbReference>
<dbReference type="PANTHER" id="PTHR48050">
    <property type="entry name" value="STEROL 3-BETA-GLUCOSYLTRANSFERASE"/>
    <property type="match status" value="1"/>
</dbReference>
<dbReference type="Pfam" id="PF03033">
    <property type="entry name" value="Glyco_transf_28"/>
    <property type="match status" value="1"/>
</dbReference>
<dbReference type="InterPro" id="IPR010610">
    <property type="entry name" value="EryCIII-like_C"/>
</dbReference>
<organism evidence="3 4">
    <name type="scientific">Roseateles oligotrophus</name>
    <dbReference type="NCBI Taxonomy" id="1769250"/>
    <lineage>
        <taxon>Bacteria</taxon>
        <taxon>Pseudomonadati</taxon>
        <taxon>Pseudomonadota</taxon>
        <taxon>Betaproteobacteria</taxon>
        <taxon>Burkholderiales</taxon>
        <taxon>Sphaerotilaceae</taxon>
        <taxon>Roseateles</taxon>
    </lineage>
</organism>
<sequence length="443" mass="47766">MKNLPHSEAPHYLIITVGTTGDIHPMMSLAKGLQALGRQVTFITHSFHTPLLRQAGIPCMGLGSDDEYLRMLSNPDIWDAKKSFGALLASGYREGLAQLLELLRSLPQQTPKLVISHPFMVPGAAMARELGLVDSVVAAYLAPSNLKTCFDPLTIGPTSVPTWVPMAWRRALWRYVEKGWIDPVALAQVNGLRQPLGLAPVRSFLGHIAAAPDLSLTLFPSWFAPRQPDWPQALIEGDFQLFEAGPADKLGDELSAWLDAGERPLVFTPGTGNLHAEKFFACALSATQKLGARAIFLSKERAQIPAHLPESVLWQAYVPLATLLPRARALIHHGGIGTTAEALRCGTPQLLTPFAWDQFDNAARVAALGVGRGIPANRLTAGKLLRALAALAGSATVPICCAQVAARFDRRPDAGALCRQVEQRLLSIQPEQSAASTATFACK</sequence>
<dbReference type="Gene3D" id="3.40.50.2000">
    <property type="entry name" value="Glycogen Phosphorylase B"/>
    <property type="match status" value="2"/>
</dbReference>
<comment type="caution">
    <text evidence="3">The sequence shown here is derived from an EMBL/GenBank/DDBJ whole genome shotgun (WGS) entry which is preliminary data.</text>
</comment>
<evidence type="ECO:0000313" key="4">
    <source>
        <dbReference type="Proteomes" id="UP001209701"/>
    </source>
</evidence>
<dbReference type="RefSeq" id="WP_263573532.1">
    <property type="nucleotide sequence ID" value="NZ_JAJIRN010000011.1"/>
</dbReference>
<reference evidence="3 4" key="1">
    <citation type="submission" date="2021-11" db="EMBL/GenBank/DDBJ databases">
        <authorList>
            <person name="Liang Q."/>
            <person name="Mou H."/>
            <person name="Liu Z."/>
        </authorList>
    </citation>
    <scope>NUCLEOTIDE SEQUENCE [LARGE SCALE GENOMIC DNA]</scope>
    <source>
        <strain evidence="3 4">CHU3</strain>
    </source>
</reference>
<feature type="domain" description="Glycosyltransferase family 28 N-terminal" evidence="1">
    <location>
        <begin position="13"/>
        <end position="87"/>
    </location>
</feature>
<dbReference type="InterPro" id="IPR004276">
    <property type="entry name" value="GlycoTrans_28_N"/>
</dbReference>
<dbReference type="InterPro" id="IPR050426">
    <property type="entry name" value="Glycosyltransferase_28"/>
</dbReference>
<dbReference type="CDD" id="cd03784">
    <property type="entry name" value="GT1_Gtf-like"/>
    <property type="match status" value="1"/>
</dbReference>
<dbReference type="Pfam" id="PF06722">
    <property type="entry name" value="EryCIII-like_C"/>
    <property type="match status" value="1"/>
</dbReference>
<protein>
    <submittedName>
        <fullName evidence="3">Glycosyltransferase</fullName>
    </submittedName>
</protein>
<dbReference type="InterPro" id="IPR002213">
    <property type="entry name" value="UDP_glucos_trans"/>
</dbReference>
<evidence type="ECO:0000259" key="2">
    <source>
        <dbReference type="Pfam" id="PF06722"/>
    </source>
</evidence>
<evidence type="ECO:0000313" key="3">
    <source>
        <dbReference type="EMBL" id="MCV2370953.1"/>
    </source>
</evidence>
<name>A0ABT2YLL1_9BURK</name>
<feature type="domain" description="Erythromycin biosynthesis protein CIII-like C-terminal" evidence="2">
    <location>
        <begin position="300"/>
        <end position="412"/>
    </location>
</feature>
<keyword evidence="4" id="KW-1185">Reference proteome</keyword>
<proteinExistence type="predicted"/>
<dbReference type="SUPFAM" id="SSF53756">
    <property type="entry name" value="UDP-Glycosyltransferase/glycogen phosphorylase"/>
    <property type="match status" value="1"/>
</dbReference>
<accession>A0ABT2YLL1</accession>
<dbReference type="EMBL" id="JAJIRN010000011">
    <property type="protein sequence ID" value="MCV2370953.1"/>
    <property type="molecule type" value="Genomic_DNA"/>
</dbReference>